<dbReference type="Proteomes" id="UP001413721">
    <property type="component" value="Unassembled WGS sequence"/>
</dbReference>
<proteinExistence type="predicted"/>
<dbReference type="EMBL" id="JBBKTW010000008">
    <property type="protein sequence ID" value="MEN2990739.1"/>
    <property type="molecule type" value="Genomic_DNA"/>
</dbReference>
<accession>A0ABU9YPK6</accession>
<dbReference type="SUPFAM" id="SSF52540">
    <property type="entry name" value="P-loop containing nucleoside triphosphate hydrolases"/>
    <property type="match status" value="1"/>
</dbReference>
<dbReference type="NCBIfam" id="NF038308">
    <property type="entry name" value="RNA_repair_RtcR"/>
    <property type="match status" value="1"/>
</dbReference>
<dbReference type="PIRSF" id="PIRSF037354">
    <property type="entry name" value="Txn_actvtr_RtcR"/>
    <property type="match status" value="1"/>
</dbReference>
<gene>
    <name evidence="4" type="primary">rtcR</name>
    <name evidence="4" type="ORF">WG926_20665</name>
</gene>
<dbReference type="InterPro" id="IPR009715">
    <property type="entry name" value="RtcR"/>
</dbReference>
<reference evidence="4 5" key="1">
    <citation type="submission" date="2024-03" db="EMBL/GenBank/DDBJ databases">
        <title>High-quality draft genome sequencing of Tistrella sp. BH-R2-4.</title>
        <authorList>
            <person name="Dong C."/>
        </authorList>
    </citation>
    <scope>NUCLEOTIDE SEQUENCE [LARGE SCALE GENOMIC DNA]</scope>
    <source>
        <strain evidence="4 5">BH-R2-4</strain>
    </source>
</reference>
<comment type="caution">
    <text evidence="4">The sequence shown here is derived from an EMBL/GenBank/DDBJ whole genome shotgun (WGS) entry which is preliminary data.</text>
</comment>
<dbReference type="Gene3D" id="3.40.50.300">
    <property type="entry name" value="P-loop containing nucleotide triphosphate hydrolases"/>
    <property type="match status" value="1"/>
</dbReference>
<dbReference type="CDD" id="cd00009">
    <property type="entry name" value="AAA"/>
    <property type="match status" value="1"/>
</dbReference>
<keyword evidence="2" id="KW-0067">ATP-binding</keyword>
<evidence type="ECO:0000259" key="3">
    <source>
        <dbReference type="PROSITE" id="PS50045"/>
    </source>
</evidence>
<evidence type="ECO:0000256" key="1">
    <source>
        <dbReference type="ARBA" id="ARBA00022741"/>
    </source>
</evidence>
<evidence type="ECO:0000256" key="2">
    <source>
        <dbReference type="ARBA" id="ARBA00022840"/>
    </source>
</evidence>
<organism evidence="4 5">
    <name type="scientific">Tistrella arctica</name>
    <dbReference type="NCBI Taxonomy" id="3133430"/>
    <lineage>
        <taxon>Bacteria</taxon>
        <taxon>Pseudomonadati</taxon>
        <taxon>Pseudomonadota</taxon>
        <taxon>Alphaproteobacteria</taxon>
        <taxon>Geminicoccales</taxon>
        <taxon>Geminicoccaceae</taxon>
        <taxon>Tistrella</taxon>
    </lineage>
</organism>
<name>A0ABU9YPK6_9PROT</name>
<dbReference type="Gene3D" id="1.10.8.60">
    <property type="match status" value="1"/>
</dbReference>
<dbReference type="InterPro" id="IPR027417">
    <property type="entry name" value="P-loop_NTPase"/>
</dbReference>
<evidence type="ECO:0000313" key="4">
    <source>
        <dbReference type="EMBL" id="MEN2990739.1"/>
    </source>
</evidence>
<sequence>MAKRRVALGFVGTTLDAGRTPARWKRWRPTISLCQQAAAIGLDRLELIHDTHSQGLYQQLASDIAEVAPALTLRPHLISLTNPWDLEEVYAALHDFARRYPFDTETEDYLINITTGTHVMQICWFLLVEARYIPARLLQISPPKARDRDDSPGSHTIVDIDLSRYDRIATRFRAEEAEGVSVLKAGIETRNAAFNQLIDRIEQVAIRSAAPVLLTGPTGAGKSHLARRIYALKKARRQIAGPLVEVNCATLRGDAAMSALFGHVRGAFTGAVTDRAGLLKAADGGVLFLDEIGELGLDEQAMILRAVEDRRFLPVGSDREAESRFQLIAGTNRDLGQAVHAGRFRDDLLARINLWSFDLPALRARPEDIDPNIDVELRRHAEREGRQVSFNREARQRYLTFATSPAAVWSGNFRDLGASITRMATLAPSGRITEAVVIEEIARLASQWRAATPPAPTDDLSAVLDAGRLAMIDPFDRVQLAEVVRVCRAAPSLSAAGRVLFPVSRAARTAPNDADRLRKYLARFGLGWAAIKAAMPGVEDGAS</sequence>
<protein>
    <submittedName>
        <fullName evidence="4">RNA repair transcriptional activator RtcR</fullName>
    </submittedName>
</protein>
<keyword evidence="1" id="KW-0547">Nucleotide-binding</keyword>
<dbReference type="InterPro" id="IPR017183">
    <property type="entry name" value="Sigma54_dep_tscrpt_act_RtcR"/>
</dbReference>
<dbReference type="SMART" id="SM00382">
    <property type="entry name" value="AAA"/>
    <property type="match status" value="1"/>
</dbReference>
<feature type="domain" description="Sigma-54 factor interaction" evidence="3">
    <location>
        <begin position="187"/>
        <end position="425"/>
    </location>
</feature>
<evidence type="ECO:0000313" key="5">
    <source>
        <dbReference type="Proteomes" id="UP001413721"/>
    </source>
</evidence>
<dbReference type="RefSeq" id="WP_345938177.1">
    <property type="nucleotide sequence ID" value="NZ_JBBKTW010000008.1"/>
</dbReference>
<dbReference type="InterPro" id="IPR003593">
    <property type="entry name" value="AAA+_ATPase"/>
</dbReference>
<dbReference type="Pfam" id="PF06956">
    <property type="entry name" value="RtcR"/>
    <property type="match status" value="1"/>
</dbReference>
<dbReference type="PANTHER" id="PTHR32071:SF14">
    <property type="entry name" value="TRANSCRIPTIONAL REGULATORY PROTEIN RTCR"/>
    <property type="match status" value="1"/>
</dbReference>
<keyword evidence="5" id="KW-1185">Reference proteome</keyword>
<dbReference type="Pfam" id="PF00158">
    <property type="entry name" value="Sigma54_activat"/>
    <property type="match status" value="1"/>
</dbReference>
<dbReference type="PANTHER" id="PTHR32071">
    <property type="entry name" value="TRANSCRIPTIONAL REGULATORY PROTEIN"/>
    <property type="match status" value="1"/>
</dbReference>
<dbReference type="PROSITE" id="PS50045">
    <property type="entry name" value="SIGMA54_INTERACT_4"/>
    <property type="match status" value="1"/>
</dbReference>
<dbReference type="InterPro" id="IPR002078">
    <property type="entry name" value="Sigma_54_int"/>
</dbReference>